<protein>
    <recommendedName>
        <fullName evidence="2">Multidrug resistance protein MdtA-like barrel-sandwich hybrid domain-containing protein</fullName>
    </recommendedName>
</protein>
<dbReference type="InterPro" id="IPR058625">
    <property type="entry name" value="MdtA-like_BSH"/>
</dbReference>
<accession>A0ABM8IGK7</accession>
<sequence>MNIKIIALLSLAGILIYSCGAKESASSSENQEPTTPVTVTTPEIASMQDEITLNATSVYILKTDITSTINGYIVESDIQLGDKVNKGEVLFRLQTKEAKSLGNEVNKLDPSFHFTGINNIVCPTRGYVIMSNHQQGDYVQEGQVLATISDEKSFGFVLNLPYELNGILGDNKEINICLSDGKKLTGIVNKIMPELDSVSQTQRVFLKIKQHVNLPENLVAKAILVKSRMNKAIILPKQAILSDEDQSTFWVMKLINDSTAIKVNIKKGIERDNRVQITEPLFTEKDRIIITGNYGLADTAKVAVQKTNIQLQ</sequence>
<feature type="signal peptide" evidence="1">
    <location>
        <begin position="1"/>
        <end position="21"/>
    </location>
</feature>
<dbReference type="RefSeq" id="WP_353330008.1">
    <property type="nucleotide sequence ID" value="NZ_AP028055.1"/>
</dbReference>
<dbReference type="Proteomes" id="UP001496674">
    <property type="component" value="Chromosome"/>
</dbReference>
<evidence type="ECO:0000259" key="2">
    <source>
        <dbReference type="Pfam" id="PF25917"/>
    </source>
</evidence>
<evidence type="ECO:0000256" key="1">
    <source>
        <dbReference type="SAM" id="SignalP"/>
    </source>
</evidence>
<proteinExistence type="predicted"/>
<keyword evidence="4" id="KW-1185">Reference proteome</keyword>
<gene>
    <name evidence="3" type="ORF">BSYN_17200</name>
</gene>
<dbReference type="PANTHER" id="PTHR30469:SF15">
    <property type="entry name" value="HLYD FAMILY OF SECRETION PROTEINS"/>
    <property type="match status" value="1"/>
</dbReference>
<evidence type="ECO:0000313" key="4">
    <source>
        <dbReference type="Proteomes" id="UP001496674"/>
    </source>
</evidence>
<dbReference type="SUPFAM" id="SSF51230">
    <property type="entry name" value="Single hybrid motif"/>
    <property type="match status" value="1"/>
</dbReference>
<dbReference type="Gene3D" id="2.40.420.20">
    <property type="match status" value="1"/>
</dbReference>
<feature type="chain" id="PRO_5046732888" description="Multidrug resistance protein MdtA-like barrel-sandwich hybrid domain-containing protein" evidence="1">
    <location>
        <begin position="22"/>
        <end position="312"/>
    </location>
</feature>
<keyword evidence="1" id="KW-0732">Signal</keyword>
<dbReference type="PANTHER" id="PTHR30469">
    <property type="entry name" value="MULTIDRUG RESISTANCE PROTEIN MDTA"/>
    <property type="match status" value="1"/>
</dbReference>
<dbReference type="Gene3D" id="2.40.50.100">
    <property type="match status" value="1"/>
</dbReference>
<evidence type="ECO:0000313" key="3">
    <source>
        <dbReference type="EMBL" id="BEG99455.1"/>
    </source>
</evidence>
<name>A0ABM8IGK7_9BACE</name>
<dbReference type="EMBL" id="AP028055">
    <property type="protein sequence ID" value="BEG99455.1"/>
    <property type="molecule type" value="Genomic_DNA"/>
</dbReference>
<dbReference type="Pfam" id="PF25917">
    <property type="entry name" value="BSH_RND"/>
    <property type="match status" value="1"/>
</dbReference>
<reference evidence="3 4" key="1">
    <citation type="submission" date="2023-04" db="EMBL/GenBank/DDBJ databases">
        <title>Draft genome sequence of acteroides sedimenti strain YN3PY1.</title>
        <authorList>
            <person name="Yoshida N."/>
        </authorList>
    </citation>
    <scope>NUCLEOTIDE SEQUENCE [LARGE SCALE GENOMIC DNA]</scope>
    <source>
        <strain evidence="3 4">YN3PY1</strain>
    </source>
</reference>
<organism evidence="3 4">
    <name type="scientific">Bacteroides sedimenti</name>
    <dbReference type="NCBI Taxonomy" id="2136147"/>
    <lineage>
        <taxon>Bacteria</taxon>
        <taxon>Pseudomonadati</taxon>
        <taxon>Bacteroidota</taxon>
        <taxon>Bacteroidia</taxon>
        <taxon>Bacteroidales</taxon>
        <taxon>Bacteroidaceae</taxon>
        <taxon>Bacteroides</taxon>
    </lineage>
</organism>
<dbReference type="PROSITE" id="PS51257">
    <property type="entry name" value="PROKAR_LIPOPROTEIN"/>
    <property type="match status" value="1"/>
</dbReference>
<feature type="domain" description="Multidrug resistance protein MdtA-like barrel-sandwich hybrid" evidence="2">
    <location>
        <begin position="63"/>
        <end position="148"/>
    </location>
</feature>
<dbReference type="InterPro" id="IPR011053">
    <property type="entry name" value="Single_hybrid_motif"/>
</dbReference>